<sequence length="251" mass="26516">MPPSATAFFLVCIPLAASASFHSGRPLSNPARQLQLTAPCRTARPACELTDLPPRPDPSRLVSSLDVSTQRLAFAGISAGVVAGTAAFATLLSRLDAFVANAPAVLPIPLGLAFTVAGVTHFTLTDMYVRLTPPRGTWGCWQVPAPGADMLGISYGQYHTYWTGVAEVVAGASLVLSAVGLLAVPLQLPCAALFLLTAAVTPANIYQFTHDVSLEPELPVRLRYPQDHAARGLIQLVLLAVWWDLATLPLA</sequence>
<evidence type="ECO:0000313" key="4">
    <source>
        <dbReference type="EMBL" id="CAE0531807.1"/>
    </source>
</evidence>
<proteinExistence type="predicted"/>
<organism evidence="4">
    <name type="scientific">Emiliania huxleyi</name>
    <name type="common">Coccolithophore</name>
    <name type="synonym">Pontosphaera huxleyi</name>
    <dbReference type="NCBI Taxonomy" id="2903"/>
    <lineage>
        <taxon>Eukaryota</taxon>
        <taxon>Haptista</taxon>
        <taxon>Haptophyta</taxon>
        <taxon>Prymnesiophyceae</taxon>
        <taxon>Isochrysidales</taxon>
        <taxon>Noelaerhabdaceae</taxon>
        <taxon>Emiliania</taxon>
    </lineage>
</organism>
<gene>
    <name evidence="3" type="ORF">EHUX00137_LOCUS6177</name>
    <name evidence="4" type="ORF">EHUX00137_LOCUS6178</name>
</gene>
<dbReference type="AlphaFoldDB" id="A0A6T0HP70"/>
<reference evidence="4" key="1">
    <citation type="submission" date="2021-01" db="EMBL/GenBank/DDBJ databases">
        <authorList>
            <person name="Corre E."/>
            <person name="Pelletier E."/>
            <person name="Niang G."/>
            <person name="Scheremetjew M."/>
            <person name="Finn R."/>
            <person name="Kale V."/>
            <person name="Holt S."/>
            <person name="Cochrane G."/>
            <person name="Meng A."/>
            <person name="Brown T."/>
            <person name="Cohen L."/>
        </authorList>
    </citation>
    <scope>NUCLEOTIDE SEQUENCE</scope>
    <source>
        <strain evidence="4">379</strain>
    </source>
</reference>
<name>A0A6T0HP70_EMIHU</name>
<dbReference type="PANTHER" id="PTHR36974">
    <property type="entry name" value="MEMBRANE PROTEIN-RELATED"/>
    <property type="match status" value="1"/>
</dbReference>
<keyword evidence="2" id="KW-0732">Signal</keyword>
<keyword evidence="1" id="KW-0812">Transmembrane</keyword>
<keyword evidence="1" id="KW-0472">Membrane</keyword>
<feature type="chain" id="PRO_5036191560" description="EXPERA domain-containing protein" evidence="2">
    <location>
        <begin position="19"/>
        <end position="251"/>
    </location>
</feature>
<keyword evidence="1" id="KW-1133">Transmembrane helix</keyword>
<protein>
    <recommendedName>
        <fullName evidence="5">EXPERA domain-containing protein</fullName>
    </recommendedName>
</protein>
<feature type="transmembrane region" description="Helical" evidence="1">
    <location>
        <begin position="72"/>
        <end position="92"/>
    </location>
</feature>
<evidence type="ECO:0000256" key="2">
    <source>
        <dbReference type="SAM" id="SignalP"/>
    </source>
</evidence>
<feature type="signal peptide" evidence="2">
    <location>
        <begin position="1"/>
        <end position="18"/>
    </location>
</feature>
<accession>A0A6T0HP70</accession>
<feature type="transmembrane region" description="Helical" evidence="1">
    <location>
        <begin position="104"/>
        <end position="124"/>
    </location>
</feature>
<evidence type="ECO:0000313" key="3">
    <source>
        <dbReference type="EMBL" id="CAE0531806.1"/>
    </source>
</evidence>
<evidence type="ECO:0008006" key="5">
    <source>
        <dbReference type="Google" id="ProtNLM"/>
    </source>
</evidence>
<evidence type="ECO:0000256" key="1">
    <source>
        <dbReference type="SAM" id="Phobius"/>
    </source>
</evidence>
<dbReference type="PANTHER" id="PTHR36974:SF1">
    <property type="entry name" value="DOXX FAMILY MEMBRANE PROTEIN"/>
    <property type="match status" value="1"/>
</dbReference>
<dbReference type="EMBL" id="HBIR01008960">
    <property type="protein sequence ID" value="CAE0531806.1"/>
    <property type="molecule type" value="Transcribed_RNA"/>
</dbReference>
<dbReference type="EMBL" id="HBIR01008961">
    <property type="protein sequence ID" value="CAE0531807.1"/>
    <property type="molecule type" value="Transcribed_RNA"/>
</dbReference>